<feature type="domain" description="Outer membrane protein beta-barrel" evidence="2">
    <location>
        <begin position="36"/>
        <end position="199"/>
    </location>
</feature>
<dbReference type="Pfam" id="PF13568">
    <property type="entry name" value="OMP_b-brl_2"/>
    <property type="match status" value="1"/>
</dbReference>
<dbReference type="InterPro" id="IPR025665">
    <property type="entry name" value="Beta-barrel_OMP_2"/>
</dbReference>
<keyword evidence="1" id="KW-0732">Signal</keyword>
<gene>
    <name evidence="3" type="ORF">H9977_04050</name>
</gene>
<dbReference type="EMBL" id="DXEL01000032">
    <property type="protein sequence ID" value="HIX74201.1"/>
    <property type="molecule type" value="Genomic_DNA"/>
</dbReference>
<organism evidence="3 4">
    <name type="scientific">Candidatus Parabacteroides intestinipullorum</name>
    <dbReference type="NCBI Taxonomy" id="2838723"/>
    <lineage>
        <taxon>Bacteria</taxon>
        <taxon>Pseudomonadati</taxon>
        <taxon>Bacteroidota</taxon>
        <taxon>Bacteroidia</taxon>
        <taxon>Bacteroidales</taxon>
        <taxon>Tannerellaceae</taxon>
        <taxon>Parabacteroides</taxon>
    </lineage>
</organism>
<comment type="caution">
    <text evidence="3">The sequence shown here is derived from an EMBL/GenBank/DDBJ whole genome shotgun (WGS) entry which is preliminary data.</text>
</comment>
<dbReference type="Proteomes" id="UP000886740">
    <property type="component" value="Unassembled WGS sequence"/>
</dbReference>
<dbReference type="AlphaFoldDB" id="A0A9D2BFD8"/>
<evidence type="ECO:0000313" key="3">
    <source>
        <dbReference type="EMBL" id="HIX74201.1"/>
    </source>
</evidence>
<feature type="chain" id="PRO_5038483709" evidence="1">
    <location>
        <begin position="21"/>
        <end position="233"/>
    </location>
</feature>
<protein>
    <submittedName>
        <fullName evidence="3">PorT family protein</fullName>
    </submittedName>
</protein>
<evidence type="ECO:0000259" key="2">
    <source>
        <dbReference type="Pfam" id="PF13568"/>
    </source>
</evidence>
<feature type="signal peptide" evidence="1">
    <location>
        <begin position="1"/>
        <end position="20"/>
    </location>
</feature>
<reference evidence="3" key="1">
    <citation type="journal article" date="2021" name="PeerJ">
        <title>Extensive microbial diversity within the chicken gut microbiome revealed by metagenomics and culture.</title>
        <authorList>
            <person name="Gilroy R."/>
            <person name="Ravi A."/>
            <person name="Getino M."/>
            <person name="Pursley I."/>
            <person name="Horton D.L."/>
            <person name="Alikhan N.F."/>
            <person name="Baker D."/>
            <person name="Gharbi K."/>
            <person name="Hall N."/>
            <person name="Watson M."/>
            <person name="Adriaenssens E.M."/>
            <person name="Foster-Nyarko E."/>
            <person name="Jarju S."/>
            <person name="Secka A."/>
            <person name="Antonio M."/>
            <person name="Oren A."/>
            <person name="Chaudhuri R.R."/>
            <person name="La Ragione R."/>
            <person name="Hildebrand F."/>
            <person name="Pallen M.J."/>
        </authorList>
    </citation>
    <scope>NUCLEOTIDE SEQUENCE</scope>
    <source>
        <strain evidence="3">ChiGjej6B6-14162</strain>
    </source>
</reference>
<name>A0A9D2BFD8_9BACT</name>
<accession>A0A9D2BFD8</accession>
<evidence type="ECO:0000313" key="4">
    <source>
        <dbReference type="Proteomes" id="UP000886740"/>
    </source>
</evidence>
<reference evidence="3" key="2">
    <citation type="submission" date="2021-04" db="EMBL/GenBank/DDBJ databases">
        <authorList>
            <person name="Gilroy R."/>
        </authorList>
    </citation>
    <scope>NUCLEOTIDE SEQUENCE</scope>
    <source>
        <strain evidence="3">ChiGjej6B6-14162</strain>
    </source>
</reference>
<sequence length="233" mass="26627">MRRIILLVSMIGLALSQLLAQKEVEKNLPYVDLKWAHLGFYVGLHSQDLLLTNNGVTQNGEIWFAEIPSYSPGFSVGVIGDLYLNPYLNLRFSPGIHFGDKEFIFKEQSTGEEFKTNVRSNYLNFPLDLKYTAVRLNNYRPYLIGGVYGAFDIGRKKGNPILLKNKDFGIEFGIGCDIYLPYFKLCPELKFCFGLVDLLEKDRPDLSDLDMMKYTNSLSKATSRMVILTFNFE</sequence>
<evidence type="ECO:0000256" key="1">
    <source>
        <dbReference type="SAM" id="SignalP"/>
    </source>
</evidence>
<proteinExistence type="predicted"/>